<dbReference type="GO" id="GO:0030253">
    <property type="term" value="P:protein secretion by the type I secretion system"/>
    <property type="evidence" value="ECO:0007669"/>
    <property type="project" value="InterPro"/>
</dbReference>
<dbReference type="GO" id="GO:0005886">
    <property type="term" value="C:plasma membrane"/>
    <property type="evidence" value="ECO:0007669"/>
    <property type="project" value="UniProtKB-SubCell"/>
</dbReference>
<feature type="domain" description="ABC transmembrane type-1" evidence="12">
    <location>
        <begin position="173"/>
        <end position="452"/>
    </location>
</feature>
<feature type="transmembrane region" description="Helical" evidence="10">
    <location>
        <begin position="207"/>
        <end position="231"/>
    </location>
</feature>
<dbReference type="InterPro" id="IPR039421">
    <property type="entry name" value="Type_1_exporter"/>
</dbReference>
<evidence type="ECO:0000259" key="11">
    <source>
        <dbReference type="PROSITE" id="PS50893"/>
    </source>
</evidence>
<reference evidence="14 15" key="1">
    <citation type="submission" date="2015-10" db="EMBL/GenBank/DDBJ databases">
        <authorList>
            <person name="Gilbert D.G."/>
        </authorList>
    </citation>
    <scope>NUCLEOTIDE SEQUENCE [LARGE SCALE GENOMIC DNA]</scope>
    <source>
        <strain evidence="14">COMA1</strain>
    </source>
</reference>
<dbReference type="NCBIfam" id="TIGR01846">
    <property type="entry name" value="type_I_sec_HlyB"/>
    <property type="match status" value="1"/>
</dbReference>
<feature type="transmembrane region" description="Helical" evidence="10">
    <location>
        <begin position="392"/>
        <end position="411"/>
    </location>
</feature>
<dbReference type="PROSITE" id="PS50990">
    <property type="entry name" value="PEPTIDASE_C39"/>
    <property type="match status" value="1"/>
</dbReference>
<evidence type="ECO:0000256" key="4">
    <source>
        <dbReference type="ARBA" id="ARBA00022692"/>
    </source>
</evidence>
<dbReference type="EMBL" id="CZQA01000011">
    <property type="protein sequence ID" value="CUS38370.1"/>
    <property type="molecule type" value="Genomic_DNA"/>
</dbReference>
<evidence type="ECO:0000256" key="3">
    <source>
        <dbReference type="ARBA" id="ARBA00022475"/>
    </source>
</evidence>
<proteinExistence type="predicted"/>
<dbReference type="PANTHER" id="PTHR24221">
    <property type="entry name" value="ATP-BINDING CASSETTE SUB-FAMILY B"/>
    <property type="match status" value="1"/>
</dbReference>
<sequence>MSAASETTSSQQSDPILSSLESDESDTGLRCLLIIARYYDLPVNGAQLRHQFAQPGQKLSDSELLRTAKNLGLNAGLVTSEWHKLQGASLPAMAKLLDGGYVVVSKIEGEQVLVQNPVEGYSLVLSRDRFELIWTGELVLVTKRVTIRLHDLKFDLTWVIPGIVKYRKLFGEILIASAFLQFAALLTPFLTQLVIDTILVHQELSTLSLMAGGLIALTIFEGILGGLRTYLFAHTTNRMTVTLGARLFRHILSLPATYFDAKRAGDTVALVHEWEQLRQFVGSHSMTMLLDVPFAVVFLACMWLLSPPLTLVVMVTLPIYALLYSSMAPSIRACLRDLFNRETDNQAFVVEAVSGIQTVKAMAGEPSLWRKWDAQLAGYVQASVRATSLITIARYIATGVYHVTMAVVFWLGASRVIEGQLSIGQLIAFVLLSAHVMGLLLRWVTLWQEFQQVGISVQRLGDVLNRPPEPSYHPNRITIPQVQGRVCFEMVTFRYRPDEPSVIRKLSCSVEPGQIVGIVGRSGSGKSTIAKLLQCLYRPEQGRILVDGVDLVQVDPAWLRRHVGVVLHENVLFNGSVRDNIEMSNPAMPREQIIQAATLSGAHQFIVELENGYDTQIGERGCLLSSGQRQQIAIARALAANPRLLIFDEALSALDEESETVFQQNMGQIAQGRTVFIMTTRLSSLRQAHRLFVLDKGGIIEQGTYEELREQEGTSSRPLVSHVGNQS</sequence>
<keyword evidence="7 10" id="KW-1133">Transmembrane helix</keyword>
<evidence type="ECO:0000256" key="10">
    <source>
        <dbReference type="SAM" id="Phobius"/>
    </source>
</evidence>
<name>A0A0S4LTI0_9BACT</name>
<evidence type="ECO:0000313" key="14">
    <source>
        <dbReference type="EMBL" id="CUS38370.1"/>
    </source>
</evidence>
<evidence type="ECO:0000256" key="8">
    <source>
        <dbReference type="ARBA" id="ARBA00023136"/>
    </source>
</evidence>
<evidence type="ECO:0000259" key="13">
    <source>
        <dbReference type="PROSITE" id="PS50990"/>
    </source>
</evidence>
<dbReference type="GO" id="GO:0006508">
    <property type="term" value="P:proteolysis"/>
    <property type="evidence" value="ECO:0007669"/>
    <property type="project" value="InterPro"/>
</dbReference>
<dbReference type="Pfam" id="PF00005">
    <property type="entry name" value="ABC_tran"/>
    <property type="match status" value="1"/>
</dbReference>
<evidence type="ECO:0000256" key="6">
    <source>
        <dbReference type="ARBA" id="ARBA00022840"/>
    </source>
</evidence>
<dbReference type="InterPro" id="IPR003593">
    <property type="entry name" value="AAA+_ATPase"/>
</dbReference>
<accession>A0A0S4LTI0</accession>
<dbReference type="Pfam" id="PF03412">
    <property type="entry name" value="Peptidase_C39"/>
    <property type="match status" value="1"/>
</dbReference>
<dbReference type="FunFam" id="3.40.50.300:FF:000299">
    <property type="entry name" value="ABC transporter ATP-binding protein/permease"/>
    <property type="match status" value="1"/>
</dbReference>
<keyword evidence="6 14" id="KW-0067">ATP-binding</keyword>
<dbReference type="SUPFAM" id="SSF90123">
    <property type="entry name" value="ABC transporter transmembrane region"/>
    <property type="match status" value="1"/>
</dbReference>
<dbReference type="InterPro" id="IPR003439">
    <property type="entry name" value="ABC_transporter-like_ATP-bd"/>
</dbReference>
<keyword evidence="14" id="KW-0378">Hydrolase</keyword>
<dbReference type="PROSITE" id="PS50893">
    <property type="entry name" value="ABC_TRANSPORTER_2"/>
    <property type="match status" value="1"/>
</dbReference>
<dbReference type="Pfam" id="PF00664">
    <property type="entry name" value="ABC_membrane"/>
    <property type="match status" value="1"/>
</dbReference>
<dbReference type="InterPro" id="IPR011527">
    <property type="entry name" value="ABC1_TM_dom"/>
</dbReference>
<dbReference type="SMART" id="SM00382">
    <property type="entry name" value="AAA"/>
    <property type="match status" value="1"/>
</dbReference>
<dbReference type="Proteomes" id="UP000199032">
    <property type="component" value="Unassembled WGS sequence"/>
</dbReference>
<evidence type="ECO:0000256" key="1">
    <source>
        <dbReference type="ARBA" id="ARBA00004651"/>
    </source>
</evidence>
<evidence type="ECO:0000313" key="15">
    <source>
        <dbReference type="Proteomes" id="UP000199032"/>
    </source>
</evidence>
<evidence type="ECO:0000256" key="7">
    <source>
        <dbReference type="ARBA" id="ARBA00022989"/>
    </source>
</evidence>
<keyword evidence="2" id="KW-0813">Transport</keyword>
<dbReference type="Gene3D" id="3.40.50.300">
    <property type="entry name" value="P-loop containing nucleotide triphosphate hydrolases"/>
    <property type="match status" value="1"/>
</dbReference>
<dbReference type="GO" id="GO:0008233">
    <property type="term" value="F:peptidase activity"/>
    <property type="evidence" value="ECO:0007669"/>
    <property type="project" value="InterPro"/>
</dbReference>
<dbReference type="InterPro" id="IPR027417">
    <property type="entry name" value="P-loop_NTPase"/>
</dbReference>
<dbReference type="SUPFAM" id="SSF52540">
    <property type="entry name" value="P-loop containing nucleoside triphosphate hydrolases"/>
    <property type="match status" value="1"/>
</dbReference>
<keyword evidence="15" id="KW-1185">Reference proteome</keyword>
<evidence type="ECO:0000256" key="5">
    <source>
        <dbReference type="ARBA" id="ARBA00022741"/>
    </source>
</evidence>
<dbReference type="Gene3D" id="1.20.1560.10">
    <property type="entry name" value="ABC transporter type 1, transmembrane domain"/>
    <property type="match status" value="1"/>
</dbReference>
<dbReference type="PROSITE" id="PS50929">
    <property type="entry name" value="ABC_TM1F"/>
    <property type="match status" value="1"/>
</dbReference>
<dbReference type="GO" id="GO:0005524">
    <property type="term" value="F:ATP binding"/>
    <property type="evidence" value="ECO:0007669"/>
    <property type="project" value="UniProtKB-KW"/>
</dbReference>
<dbReference type="AlphaFoldDB" id="A0A0S4LTI0"/>
<dbReference type="CDD" id="cd02417">
    <property type="entry name" value="Peptidase_C39_likeA"/>
    <property type="match status" value="1"/>
</dbReference>
<dbReference type="OrthoDB" id="9782586at2"/>
<dbReference type="InterPro" id="IPR010132">
    <property type="entry name" value="ATPase_T1SS_HlyB"/>
</dbReference>
<evidence type="ECO:0000256" key="2">
    <source>
        <dbReference type="ARBA" id="ARBA00022448"/>
    </source>
</evidence>
<feature type="domain" description="Peptidase C39" evidence="13">
    <location>
        <begin position="21"/>
        <end position="141"/>
    </location>
</feature>
<feature type="compositionally biased region" description="Low complexity" evidence="9">
    <location>
        <begin position="1"/>
        <end position="13"/>
    </location>
</feature>
<gene>
    <name evidence="14" type="primary">lktB</name>
    <name evidence="14" type="ORF">COMA1_50069</name>
</gene>
<comment type="subcellular location">
    <subcellularLocation>
        <location evidence="1">Cell membrane</location>
        <topology evidence="1">Multi-pass membrane protein</topology>
    </subcellularLocation>
</comment>
<feature type="transmembrane region" description="Helical" evidence="10">
    <location>
        <begin position="423"/>
        <end position="444"/>
    </location>
</feature>
<dbReference type="GO" id="GO:0034040">
    <property type="term" value="F:ATPase-coupled lipid transmembrane transporter activity"/>
    <property type="evidence" value="ECO:0007669"/>
    <property type="project" value="TreeGrafter"/>
</dbReference>
<evidence type="ECO:0000256" key="9">
    <source>
        <dbReference type="SAM" id="MobiDB-lite"/>
    </source>
</evidence>
<dbReference type="InterPro" id="IPR005074">
    <property type="entry name" value="Peptidase_C39"/>
</dbReference>
<feature type="domain" description="ABC transporter" evidence="11">
    <location>
        <begin position="486"/>
        <end position="721"/>
    </location>
</feature>
<dbReference type="Gene3D" id="3.90.70.10">
    <property type="entry name" value="Cysteine proteinases"/>
    <property type="match status" value="1"/>
</dbReference>
<dbReference type="InterPro" id="IPR039395">
    <property type="entry name" value="Peptidase_C39-like_A"/>
</dbReference>
<protein>
    <submittedName>
        <fullName evidence="14">Leukotoxin translocation ATP-binding protein LktB</fullName>
        <ecNumber evidence="14">3.6.3.43</ecNumber>
    </submittedName>
</protein>
<dbReference type="CDD" id="cd18588">
    <property type="entry name" value="ABC_6TM_CyaB_HlyB_like"/>
    <property type="match status" value="1"/>
</dbReference>
<dbReference type="EC" id="3.6.3.43" evidence="14"/>
<keyword evidence="5" id="KW-0547">Nucleotide-binding</keyword>
<feature type="region of interest" description="Disordered" evidence="9">
    <location>
        <begin position="1"/>
        <end position="22"/>
    </location>
</feature>
<dbReference type="GO" id="GO:0140359">
    <property type="term" value="F:ABC-type transporter activity"/>
    <property type="evidence" value="ECO:0007669"/>
    <property type="project" value="InterPro"/>
</dbReference>
<dbReference type="InterPro" id="IPR036640">
    <property type="entry name" value="ABC1_TM_sf"/>
</dbReference>
<dbReference type="PANTHER" id="PTHR24221:SF647">
    <property type="entry name" value="BLL6336 PROTEIN"/>
    <property type="match status" value="1"/>
</dbReference>
<dbReference type="STRING" id="1742972.COMA1_50069"/>
<organism evidence="14 15">
    <name type="scientific">Candidatus Nitrospira nitrosa</name>
    <dbReference type="NCBI Taxonomy" id="1742972"/>
    <lineage>
        <taxon>Bacteria</taxon>
        <taxon>Pseudomonadati</taxon>
        <taxon>Nitrospirota</taxon>
        <taxon>Nitrospiria</taxon>
        <taxon>Nitrospirales</taxon>
        <taxon>Nitrospiraceae</taxon>
        <taxon>Nitrospira</taxon>
    </lineage>
</organism>
<feature type="transmembrane region" description="Helical" evidence="10">
    <location>
        <begin position="173"/>
        <end position="195"/>
    </location>
</feature>
<evidence type="ECO:0000259" key="12">
    <source>
        <dbReference type="PROSITE" id="PS50929"/>
    </source>
</evidence>
<keyword evidence="3" id="KW-1003">Cell membrane</keyword>
<keyword evidence="8 10" id="KW-0472">Membrane</keyword>
<dbReference type="RefSeq" id="WP_090750759.1">
    <property type="nucleotide sequence ID" value="NZ_CZQA01000011.1"/>
</dbReference>
<dbReference type="GO" id="GO:0016887">
    <property type="term" value="F:ATP hydrolysis activity"/>
    <property type="evidence" value="ECO:0007669"/>
    <property type="project" value="InterPro"/>
</dbReference>
<keyword evidence="4 10" id="KW-0812">Transmembrane</keyword>
<dbReference type="GO" id="GO:0030256">
    <property type="term" value="C:type I protein secretion system complex"/>
    <property type="evidence" value="ECO:0007669"/>
    <property type="project" value="InterPro"/>
</dbReference>